<protein>
    <submittedName>
        <fullName evidence="2">GyrI-like domain-containing protein</fullName>
    </submittedName>
</protein>
<dbReference type="InterPro" id="IPR029442">
    <property type="entry name" value="GyrI-like"/>
</dbReference>
<dbReference type="RefSeq" id="WP_347705844.1">
    <property type="nucleotide sequence ID" value="NZ_JBDPZD010000005.1"/>
</dbReference>
<sequence length="150" mass="16334">MSVTVQARNAFTVIGLSLRTVPMSPEIPALWPRFMARVAEVGGRTEPEVTYGVMRSAGAALDYLAAVAVQPGTAAPAGLDRVEVPAGLFAVVAYPLSQLGEGYHEIFSKLLPESGYQQRQDWMLERYDENFCPDEPQSRVEILVPVAPRG</sequence>
<feature type="domain" description="AraC effector-binding" evidence="1">
    <location>
        <begin position="1"/>
        <end position="147"/>
    </location>
</feature>
<dbReference type="Gene3D" id="3.20.80.10">
    <property type="entry name" value="Regulatory factor, effector binding domain"/>
    <property type="match status" value="1"/>
</dbReference>
<proteinExistence type="predicted"/>
<evidence type="ECO:0000259" key="1">
    <source>
        <dbReference type="SMART" id="SM00871"/>
    </source>
</evidence>
<name>A0ABV0G5L4_9BURK</name>
<accession>A0ABV0G5L4</accession>
<dbReference type="SUPFAM" id="SSF55136">
    <property type="entry name" value="Probable bacterial effector-binding domain"/>
    <property type="match status" value="1"/>
</dbReference>
<dbReference type="SMART" id="SM00871">
    <property type="entry name" value="AraC_E_bind"/>
    <property type="match status" value="1"/>
</dbReference>
<keyword evidence="3" id="KW-1185">Reference proteome</keyword>
<evidence type="ECO:0000313" key="2">
    <source>
        <dbReference type="EMBL" id="MEO3693023.1"/>
    </source>
</evidence>
<dbReference type="InterPro" id="IPR011256">
    <property type="entry name" value="Reg_factor_effector_dom_sf"/>
</dbReference>
<organism evidence="2 3">
    <name type="scientific">Roseateles paludis</name>
    <dbReference type="NCBI Taxonomy" id="3145238"/>
    <lineage>
        <taxon>Bacteria</taxon>
        <taxon>Pseudomonadati</taxon>
        <taxon>Pseudomonadota</taxon>
        <taxon>Betaproteobacteria</taxon>
        <taxon>Burkholderiales</taxon>
        <taxon>Sphaerotilaceae</taxon>
        <taxon>Roseateles</taxon>
    </lineage>
</organism>
<dbReference type="EMBL" id="JBDPZD010000005">
    <property type="protein sequence ID" value="MEO3693023.1"/>
    <property type="molecule type" value="Genomic_DNA"/>
</dbReference>
<dbReference type="InterPro" id="IPR010499">
    <property type="entry name" value="AraC_E-bd"/>
</dbReference>
<dbReference type="Pfam" id="PF06445">
    <property type="entry name" value="GyrI-like"/>
    <property type="match status" value="1"/>
</dbReference>
<gene>
    <name evidence="2" type="ORF">ABDJ85_16240</name>
</gene>
<reference evidence="2 3" key="1">
    <citation type="submission" date="2024-05" db="EMBL/GenBank/DDBJ databases">
        <title>Roseateles sp. DJS-2-20 16S ribosomal RNA gene Genome sequencing and assembly.</title>
        <authorList>
            <person name="Woo H."/>
        </authorList>
    </citation>
    <scope>NUCLEOTIDE SEQUENCE [LARGE SCALE GENOMIC DNA]</scope>
    <source>
        <strain evidence="2 3">DJS-2-20</strain>
    </source>
</reference>
<dbReference type="Proteomes" id="UP001495147">
    <property type="component" value="Unassembled WGS sequence"/>
</dbReference>
<comment type="caution">
    <text evidence="2">The sequence shown here is derived from an EMBL/GenBank/DDBJ whole genome shotgun (WGS) entry which is preliminary data.</text>
</comment>
<evidence type="ECO:0000313" key="3">
    <source>
        <dbReference type="Proteomes" id="UP001495147"/>
    </source>
</evidence>